<keyword evidence="1" id="KW-0378">Hydrolase</keyword>
<dbReference type="InterPro" id="IPR001466">
    <property type="entry name" value="Beta-lactam-related"/>
</dbReference>
<evidence type="ECO:0000259" key="3">
    <source>
        <dbReference type="Pfam" id="PF00144"/>
    </source>
</evidence>
<accession>A0ABS2WM36</accession>
<feature type="region of interest" description="Disordered" evidence="2">
    <location>
        <begin position="296"/>
        <end position="316"/>
    </location>
</feature>
<gene>
    <name evidence="4" type="ORF">JQC72_13260</name>
</gene>
<dbReference type="InterPro" id="IPR050789">
    <property type="entry name" value="Diverse_Enzym_Activities"/>
</dbReference>
<protein>
    <submittedName>
        <fullName evidence="4">Beta-lactamase family protein</fullName>
    </submittedName>
</protein>
<evidence type="ECO:0000256" key="1">
    <source>
        <dbReference type="ARBA" id="ARBA00022801"/>
    </source>
</evidence>
<dbReference type="Gene3D" id="3.40.710.10">
    <property type="entry name" value="DD-peptidase/beta-lactamase superfamily"/>
    <property type="match status" value="1"/>
</dbReference>
<dbReference type="Proteomes" id="UP001177120">
    <property type="component" value="Unassembled WGS sequence"/>
</dbReference>
<dbReference type="SUPFAM" id="SSF56601">
    <property type="entry name" value="beta-lactamase/transpeptidase-like"/>
    <property type="match status" value="1"/>
</dbReference>
<name>A0ABS2WM36_9BACL</name>
<feature type="compositionally biased region" description="Basic and acidic residues" evidence="2">
    <location>
        <begin position="296"/>
        <end position="309"/>
    </location>
</feature>
<sequence length="361" mass="39909">MKRIEWTEIDGIMQQAVKKGVIPGGVVLVARDGRIVKLRAYGWSARYRDARKTPLPQAVPATTNTLYDVASLTKLFTATAVMRLIEHGRLSLDAPLGRYLSDFAGEGKESITVRHLLSHTSGLPANLPLYQTPGPPEKRIRLAMGAKPVATPGTRYIYSDIGYMVLGELVHRVSGKSLDQYMQEQILQPLSMSSTAFRPPDAWKAKIAPTEEQTVPLRGLVWGEVHDENAWALGGVAGHAGLFSTAGDLARFGQMFLNEGSWDGVRVLRPSSVREMFRLQTPALSHVERGLGWELHQPRDRGEHAEGKRAGHTGFTGTSIVLDREEGWMLIVLTNRVHPTREGPSIAMVRKRLADAVEKDR</sequence>
<dbReference type="InterPro" id="IPR012338">
    <property type="entry name" value="Beta-lactam/transpept-like"/>
</dbReference>
<organism evidence="4 5">
    <name type="scientific">Polycladomyces zharkentensis</name>
    <dbReference type="NCBI Taxonomy" id="2807616"/>
    <lineage>
        <taxon>Bacteria</taxon>
        <taxon>Bacillati</taxon>
        <taxon>Bacillota</taxon>
        <taxon>Bacilli</taxon>
        <taxon>Bacillales</taxon>
        <taxon>Thermoactinomycetaceae</taxon>
        <taxon>Polycladomyces</taxon>
    </lineage>
</organism>
<dbReference type="EMBL" id="JAFHAP010000011">
    <property type="protein sequence ID" value="MBN2910469.1"/>
    <property type="molecule type" value="Genomic_DNA"/>
</dbReference>
<dbReference type="Pfam" id="PF00144">
    <property type="entry name" value="Beta-lactamase"/>
    <property type="match status" value="1"/>
</dbReference>
<dbReference type="PANTHER" id="PTHR43283">
    <property type="entry name" value="BETA-LACTAMASE-RELATED"/>
    <property type="match status" value="1"/>
</dbReference>
<evidence type="ECO:0000313" key="5">
    <source>
        <dbReference type="Proteomes" id="UP001177120"/>
    </source>
</evidence>
<reference evidence="4" key="1">
    <citation type="journal article" date="2024" name="Int. J. Syst. Evol. Microbiol.">
        <title>Polycladomyces zharkentensis sp. nov., a novel thermophilic cellulose- and starch-degrading member of the Bacillota from a geothermal aquifer in Kazakhstan.</title>
        <authorList>
            <person name="Mashzhan A."/>
            <person name="Kistaubayeva A."/>
            <person name="Javier-Lopez R."/>
            <person name="Bissenova U."/>
            <person name="Bissenbay A."/>
            <person name="Birkeland N.K."/>
        </authorList>
    </citation>
    <scope>NUCLEOTIDE SEQUENCE</scope>
    <source>
        <strain evidence="4">ZKZ2T</strain>
    </source>
</reference>
<evidence type="ECO:0000313" key="4">
    <source>
        <dbReference type="EMBL" id="MBN2910469.1"/>
    </source>
</evidence>
<evidence type="ECO:0000256" key="2">
    <source>
        <dbReference type="SAM" id="MobiDB-lite"/>
    </source>
</evidence>
<proteinExistence type="predicted"/>
<comment type="caution">
    <text evidence="4">The sequence shown here is derived from an EMBL/GenBank/DDBJ whole genome shotgun (WGS) entry which is preliminary data.</text>
</comment>
<keyword evidence="5" id="KW-1185">Reference proteome</keyword>
<feature type="domain" description="Beta-lactamase-related" evidence="3">
    <location>
        <begin position="10"/>
        <end position="350"/>
    </location>
</feature>
<dbReference type="PANTHER" id="PTHR43283:SF11">
    <property type="entry name" value="BETA-LACTAMASE-RELATED DOMAIN-CONTAINING PROTEIN"/>
    <property type="match status" value="1"/>
</dbReference>